<dbReference type="InterPro" id="IPR032623">
    <property type="entry name" value="FecR_N"/>
</dbReference>
<keyword evidence="3" id="KW-0812">Transmembrane</keyword>
<evidence type="ECO:0000259" key="1">
    <source>
        <dbReference type="Pfam" id="PF04773"/>
    </source>
</evidence>
<sequence length="325" mass="34609">MSLDTPDRVRARAIEWHIRLRDGDDATWEAFAEWIAADPRHASAYDQVEAADHALDPLLPEVVVREAANDMDETEQGDEGGYAPPPRRWRRGLAGGAIAASIAAVLLLVQGSDSSRYQVTTAPGERQVITLDASTRVTLNGGTRMTFDRKDPRYASLASGEAYFQVRHDAANPFRVEVGGNIVEDAGTIFNVVREDDEVRVAVAEGKVVYNPGSRAVALDAGQALVDRRGATRVSRVPAAVVGSWKTGTLVYDAAPLARVAADLSRVLDEPVASAPSVAGRPFTGTITLDGSGSAQFARLGAALGVAIEKREGRWIMGPAGSARP</sequence>
<dbReference type="PANTHER" id="PTHR30273">
    <property type="entry name" value="PERIPLASMIC SIGNAL SENSOR AND SIGMA FACTOR ACTIVATOR FECR-RELATED"/>
    <property type="match status" value="1"/>
</dbReference>
<dbReference type="Gene3D" id="2.60.120.1440">
    <property type="match status" value="1"/>
</dbReference>
<dbReference type="PANTHER" id="PTHR30273:SF2">
    <property type="entry name" value="PROTEIN FECR"/>
    <property type="match status" value="1"/>
</dbReference>
<evidence type="ECO:0000313" key="3">
    <source>
        <dbReference type="EMBL" id="NJB88332.1"/>
    </source>
</evidence>
<dbReference type="InterPro" id="IPR006860">
    <property type="entry name" value="FecR"/>
</dbReference>
<proteinExistence type="predicted"/>
<dbReference type="RefSeq" id="WP_167919153.1">
    <property type="nucleotide sequence ID" value="NZ_JAATIT010000001.1"/>
</dbReference>
<dbReference type="EMBL" id="JAATIT010000001">
    <property type="protein sequence ID" value="NJB88332.1"/>
    <property type="molecule type" value="Genomic_DNA"/>
</dbReference>
<evidence type="ECO:0000259" key="2">
    <source>
        <dbReference type="Pfam" id="PF16220"/>
    </source>
</evidence>
<keyword evidence="3" id="KW-0472">Membrane</keyword>
<reference evidence="3 4" key="1">
    <citation type="submission" date="2020-03" db="EMBL/GenBank/DDBJ databases">
        <title>Genomic Encyclopedia of Type Strains, Phase IV (KMG-IV): sequencing the most valuable type-strain genomes for metagenomic binning, comparative biology and taxonomic classification.</title>
        <authorList>
            <person name="Goeker M."/>
        </authorList>
    </citation>
    <scope>NUCLEOTIDE SEQUENCE [LARGE SCALE GENOMIC DNA]</scope>
    <source>
        <strain evidence="3 4">DSM 25229</strain>
    </source>
</reference>
<feature type="domain" description="FecR protein" evidence="1">
    <location>
        <begin position="118"/>
        <end position="208"/>
    </location>
</feature>
<evidence type="ECO:0000313" key="4">
    <source>
        <dbReference type="Proteomes" id="UP000535078"/>
    </source>
</evidence>
<dbReference type="Pfam" id="PF16220">
    <property type="entry name" value="DUF4880"/>
    <property type="match status" value="1"/>
</dbReference>
<keyword evidence="4" id="KW-1185">Reference proteome</keyword>
<dbReference type="InterPro" id="IPR012373">
    <property type="entry name" value="Ferrdict_sens_TM"/>
</dbReference>
<accession>A0A7X5XNG5</accession>
<protein>
    <submittedName>
        <fullName evidence="3">Transmembrane sensor</fullName>
    </submittedName>
</protein>
<dbReference type="AlphaFoldDB" id="A0A7X5XNG5"/>
<organism evidence="3 4">
    <name type="scientific">Sphingopyxis italica</name>
    <dbReference type="NCBI Taxonomy" id="1129133"/>
    <lineage>
        <taxon>Bacteria</taxon>
        <taxon>Pseudomonadati</taxon>
        <taxon>Pseudomonadota</taxon>
        <taxon>Alphaproteobacteria</taxon>
        <taxon>Sphingomonadales</taxon>
        <taxon>Sphingomonadaceae</taxon>
        <taxon>Sphingopyxis</taxon>
    </lineage>
</organism>
<dbReference type="GO" id="GO:0016989">
    <property type="term" value="F:sigma factor antagonist activity"/>
    <property type="evidence" value="ECO:0007669"/>
    <property type="project" value="TreeGrafter"/>
</dbReference>
<dbReference type="Pfam" id="PF04773">
    <property type="entry name" value="FecR"/>
    <property type="match status" value="1"/>
</dbReference>
<dbReference type="PIRSF" id="PIRSF018266">
    <property type="entry name" value="FecR"/>
    <property type="match status" value="1"/>
</dbReference>
<name>A0A7X5XNG5_9SPHN</name>
<gene>
    <name evidence="3" type="ORF">GGR90_000484</name>
</gene>
<feature type="domain" description="FecR N-terminal" evidence="2">
    <location>
        <begin position="12"/>
        <end position="50"/>
    </location>
</feature>
<comment type="caution">
    <text evidence="3">The sequence shown here is derived from an EMBL/GenBank/DDBJ whole genome shotgun (WGS) entry which is preliminary data.</text>
</comment>
<dbReference type="Proteomes" id="UP000535078">
    <property type="component" value="Unassembled WGS sequence"/>
</dbReference>